<dbReference type="InterPro" id="IPR008928">
    <property type="entry name" value="6-hairpin_glycosidase_sf"/>
</dbReference>
<dbReference type="PANTHER" id="PTHR42899">
    <property type="entry name" value="SPERMATOGENESIS-ASSOCIATED PROTEIN 20"/>
    <property type="match status" value="1"/>
</dbReference>
<keyword evidence="1" id="KW-0812">Transmembrane</keyword>
<dbReference type="Proteomes" id="UP000280842">
    <property type="component" value="Unassembled WGS sequence"/>
</dbReference>
<dbReference type="GO" id="GO:0004571">
    <property type="term" value="F:mannosyl-oligosaccharide 1,2-alpha-mannosidase activity"/>
    <property type="evidence" value="ECO:0007669"/>
    <property type="project" value="InterPro"/>
</dbReference>
<organism evidence="3 4">
    <name type="scientific">Hydrogenothermus marinus</name>
    <dbReference type="NCBI Taxonomy" id="133270"/>
    <lineage>
        <taxon>Bacteria</taxon>
        <taxon>Pseudomonadati</taxon>
        <taxon>Aquificota</taxon>
        <taxon>Aquificia</taxon>
        <taxon>Aquificales</taxon>
        <taxon>Hydrogenothermaceae</taxon>
        <taxon>Hydrogenothermus</taxon>
    </lineage>
</organism>
<dbReference type="InterPro" id="IPR012341">
    <property type="entry name" value="6hp_glycosidase-like_sf"/>
</dbReference>
<dbReference type="SUPFAM" id="SSF52833">
    <property type="entry name" value="Thioredoxin-like"/>
    <property type="match status" value="1"/>
</dbReference>
<dbReference type="InterPro" id="IPR024705">
    <property type="entry name" value="Ssp411"/>
</dbReference>
<name>A0A3M0BSQ4_9AQUI</name>
<feature type="domain" description="Spermatogenesis-associated protein 20-like TRX" evidence="2">
    <location>
        <begin position="19"/>
        <end position="120"/>
    </location>
</feature>
<dbReference type="Gene3D" id="1.50.10.10">
    <property type="match status" value="1"/>
</dbReference>
<dbReference type="InterPro" id="IPR036249">
    <property type="entry name" value="Thioredoxin-like_sf"/>
</dbReference>
<dbReference type="PIRSF" id="PIRSF006402">
    <property type="entry name" value="UCP006402_thioredoxin"/>
    <property type="match status" value="1"/>
</dbReference>
<evidence type="ECO:0000313" key="4">
    <source>
        <dbReference type="Proteomes" id="UP000280842"/>
    </source>
</evidence>
<dbReference type="Gene3D" id="3.40.30.10">
    <property type="entry name" value="Glutaredoxin"/>
    <property type="match status" value="1"/>
</dbReference>
<comment type="caution">
    <text evidence="3">The sequence shown here is derived from an EMBL/GenBank/DDBJ whole genome shotgun (WGS) entry which is preliminary data.</text>
</comment>
<dbReference type="SUPFAM" id="SSF48208">
    <property type="entry name" value="Six-hairpin glycosidases"/>
    <property type="match status" value="1"/>
</dbReference>
<dbReference type="RefSeq" id="WP_121922322.1">
    <property type="nucleotide sequence ID" value="NZ_REFO01000010.1"/>
</dbReference>
<sequence>MKLRFLLFLLIINISFASEIKWLSFEEGLKKAKKENKLILMDIYAKWCHWCNVIENTTYRDKEVIELINKYYIPVRVDAEKRPDINKKYNQGGLPSTLILDKNGNIVFGAIYVAPEDMKKLLLYFAKMSPKDIESQVERVKFHQELKYRIFQKNLKEKQISPVYIKKIYRYIKLRYDKKYGGLLGAPKFPIRQVPYFLMLYYIFYSDDNAKKLAEKTLYAYSNLIDKIEGGSYRYSTNEYWTNFHYEKLLRDQAELSVMYFNGYSLFQNKDYLKFANLILKFAKNKLYDKKTGFFYNSQGADIVDKNDTLLVSGEDYFIKSKKEREEIEKKVGYSPRIEKDIYFANNALMVSALAYSYVYNNSKEDLKIAENLTKNIINQAWKEKGIIHSKDLNEYYLNTQVYFLEALLNLYQITGNKYYLEKAKALAEIILKNYYSKQLGIYTDLKDIGLNIKNISFIDDIFAVNSRLIKQLYILSAFTGDEKYFQKAKQLTKKLPARASIDTALAYFIFIYKPAVIHIIGLKKDKDKFINKSFKVFPYYVFTQFVDKNDKILLKNLGYKPENKTVIYLCNISMCFEKLNNVDALREKVFKIYKNLAEFKNPFD</sequence>
<accession>A0A3M0BSQ4</accession>
<feature type="transmembrane region" description="Helical" evidence="1">
    <location>
        <begin position="505"/>
        <end position="523"/>
    </location>
</feature>
<dbReference type="GO" id="GO:0005509">
    <property type="term" value="F:calcium ion binding"/>
    <property type="evidence" value="ECO:0007669"/>
    <property type="project" value="InterPro"/>
</dbReference>
<dbReference type="InterPro" id="IPR001382">
    <property type="entry name" value="Glyco_hydro_47"/>
</dbReference>
<dbReference type="GO" id="GO:0016020">
    <property type="term" value="C:membrane"/>
    <property type="evidence" value="ECO:0007669"/>
    <property type="project" value="InterPro"/>
</dbReference>
<keyword evidence="4" id="KW-1185">Reference proteome</keyword>
<evidence type="ECO:0000259" key="2">
    <source>
        <dbReference type="Pfam" id="PF03190"/>
    </source>
</evidence>
<dbReference type="PANTHER" id="PTHR42899:SF1">
    <property type="entry name" value="SPERMATOGENESIS-ASSOCIATED PROTEIN 20"/>
    <property type="match status" value="1"/>
</dbReference>
<gene>
    <name evidence="3" type="ORF">CLV39_0159</name>
</gene>
<dbReference type="InterPro" id="IPR004879">
    <property type="entry name" value="Ssp411-like_TRX"/>
</dbReference>
<dbReference type="Pfam" id="PF01532">
    <property type="entry name" value="Glyco_hydro_47"/>
    <property type="match status" value="1"/>
</dbReference>
<evidence type="ECO:0000313" key="3">
    <source>
        <dbReference type="EMBL" id="RMA97545.1"/>
    </source>
</evidence>
<dbReference type="EMBL" id="REFO01000010">
    <property type="protein sequence ID" value="RMA97545.1"/>
    <property type="molecule type" value="Genomic_DNA"/>
</dbReference>
<keyword evidence="1" id="KW-1133">Transmembrane helix</keyword>
<dbReference type="AlphaFoldDB" id="A0A3M0BSQ4"/>
<reference evidence="3 4" key="1">
    <citation type="submission" date="2018-10" db="EMBL/GenBank/DDBJ databases">
        <title>Genomic Encyclopedia of Archaeal and Bacterial Type Strains, Phase II (KMG-II): from individual species to whole genera.</title>
        <authorList>
            <person name="Goeker M."/>
        </authorList>
    </citation>
    <scope>NUCLEOTIDE SEQUENCE [LARGE SCALE GENOMIC DNA]</scope>
    <source>
        <strain evidence="3 4">VM1</strain>
    </source>
</reference>
<dbReference type="Pfam" id="PF03190">
    <property type="entry name" value="Thioredox_DsbH"/>
    <property type="match status" value="1"/>
</dbReference>
<evidence type="ECO:0000256" key="1">
    <source>
        <dbReference type="SAM" id="Phobius"/>
    </source>
</evidence>
<dbReference type="OrthoDB" id="9762614at2"/>
<keyword evidence="1" id="KW-0472">Membrane</keyword>
<protein>
    <recommendedName>
        <fullName evidence="2">Spermatogenesis-associated protein 20-like TRX domain-containing protein</fullName>
    </recommendedName>
</protein>
<proteinExistence type="predicted"/>
<dbReference type="GO" id="GO:0005975">
    <property type="term" value="P:carbohydrate metabolic process"/>
    <property type="evidence" value="ECO:0007669"/>
    <property type="project" value="InterPro"/>
</dbReference>